<evidence type="ECO:0000256" key="1">
    <source>
        <dbReference type="SAM" id="MobiDB-lite"/>
    </source>
</evidence>
<sequence>MQIAMSRGPVQAAKDLSWAGAGRCSAGICIMAATHCSGSGNPKSAHLQLSMSRAYDCLSSLSVQPVRPAIVLPNMPFHSTPFQSIPPAQCRCRDAENDDDDDDDEDEDEDEDDSSTSAHMRWW</sequence>
<proteinExistence type="predicted"/>
<name>A0A484BPF1_DRONA</name>
<feature type="compositionally biased region" description="Acidic residues" evidence="1">
    <location>
        <begin position="96"/>
        <end position="114"/>
    </location>
</feature>
<accession>A0A484BPF1</accession>
<evidence type="ECO:0000313" key="2">
    <source>
        <dbReference type="EMBL" id="TDG49930.1"/>
    </source>
</evidence>
<feature type="region of interest" description="Disordered" evidence="1">
    <location>
        <begin position="80"/>
        <end position="123"/>
    </location>
</feature>
<gene>
    <name evidence="2" type="ORF">AWZ03_003706</name>
</gene>
<evidence type="ECO:0000313" key="3">
    <source>
        <dbReference type="Proteomes" id="UP000295192"/>
    </source>
</evidence>
<reference evidence="2 3" key="1">
    <citation type="journal article" date="2019" name="J. Hered.">
        <title>An Improved Genome Assembly for Drosophila navojoa, the Basal Species in the mojavensis Cluster.</title>
        <authorList>
            <person name="Vanderlinde T."/>
            <person name="Dupim E.G."/>
            <person name="Nazario-Yepiz N.O."/>
            <person name="Carvalho A.B."/>
        </authorList>
    </citation>
    <scope>NUCLEOTIDE SEQUENCE [LARGE SCALE GENOMIC DNA]</scope>
    <source>
        <strain evidence="2">Navoj_Jal97</strain>
        <tissue evidence="2">Whole organism</tissue>
    </source>
</reference>
<keyword evidence="3" id="KW-1185">Reference proteome</keyword>
<protein>
    <submittedName>
        <fullName evidence="2">Uncharacterized protein</fullName>
    </submittedName>
</protein>
<dbReference type="Proteomes" id="UP000295192">
    <property type="component" value="Unassembled WGS sequence"/>
</dbReference>
<comment type="caution">
    <text evidence="2">The sequence shown here is derived from an EMBL/GenBank/DDBJ whole genome shotgun (WGS) entry which is preliminary data.</text>
</comment>
<organism evidence="2 3">
    <name type="scientific">Drosophila navojoa</name>
    <name type="common">Fruit fly</name>
    <dbReference type="NCBI Taxonomy" id="7232"/>
    <lineage>
        <taxon>Eukaryota</taxon>
        <taxon>Metazoa</taxon>
        <taxon>Ecdysozoa</taxon>
        <taxon>Arthropoda</taxon>
        <taxon>Hexapoda</taxon>
        <taxon>Insecta</taxon>
        <taxon>Pterygota</taxon>
        <taxon>Neoptera</taxon>
        <taxon>Endopterygota</taxon>
        <taxon>Diptera</taxon>
        <taxon>Brachycera</taxon>
        <taxon>Muscomorpha</taxon>
        <taxon>Ephydroidea</taxon>
        <taxon>Drosophilidae</taxon>
        <taxon>Drosophila</taxon>
    </lineage>
</organism>
<dbReference type="AlphaFoldDB" id="A0A484BPF1"/>
<dbReference type="EMBL" id="LSRL02000019">
    <property type="protein sequence ID" value="TDG49930.1"/>
    <property type="molecule type" value="Genomic_DNA"/>
</dbReference>